<evidence type="ECO:0000256" key="2">
    <source>
        <dbReference type="ARBA" id="ARBA00022450"/>
    </source>
</evidence>
<dbReference type="Gene3D" id="3.30.559.10">
    <property type="entry name" value="Chloramphenicol acetyltransferase-like domain"/>
    <property type="match status" value="1"/>
</dbReference>
<dbReference type="InterPro" id="IPR000873">
    <property type="entry name" value="AMP-dep_synth/lig_dom"/>
</dbReference>
<evidence type="ECO:0000256" key="4">
    <source>
        <dbReference type="ARBA" id="ARBA00022598"/>
    </source>
</evidence>
<dbReference type="SMART" id="SM00823">
    <property type="entry name" value="PKS_PP"/>
    <property type="match status" value="1"/>
</dbReference>
<dbReference type="Pfam" id="PF00501">
    <property type="entry name" value="AMP-binding"/>
    <property type="match status" value="1"/>
</dbReference>
<dbReference type="Pfam" id="PF07993">
    <property type="entry name" value="NAD_binding_4"/>
    <property type="match status" value="1"/>
</dbReference>
<dbReference type="RefSeq" id="WP_253672034.1">
    <property type="nucleotide sequence ID" value="NZ_JAMTCP010000037.1"/>
</dbReference>
<evidence type="ECO:0000256" key="1">
    <source>
        <dbReference type="ARBA" id="ARBA00001957"/>
    </source>
</evidence>
<dbReference type="CDD" id="cd05235">
    <property type="entry name" value="SDR_e1"/>
    <property type="match status" value="1"/>
</dbReference>
<keyword evidence="7" id="KW-1185">Reference proteome</keyword>
<feature type="domain" description="Carrier" evidence="5">
    <location>
        <begin position="984"/>
        <end position="1059"/>
    </location>
</feature>
<dbReference type="Pfam" id="PF00550">
    <property type="entry name" value="PP-binding"/>
    <property type="match status" value="1"/>
</dbReference>
<proteinExistence type="predicted"/>
<name>A0ABT1I0Q5_STRSD</name>
<dbReference type="InterPro" id="IPR045851">
    <property type="entry name" value="AMP-bd_C_sf"/>
</dbReference>
<dbReference type="CDD" id="cd05930">
    <property type="entry name" value="A_NRPS"/>
    <property type="match status" value="1"/>
</dbReference>
<dbReference type="InterPro" id="IPR013120">
    <property type="entry name" value="FAR_NAD-bd"/>
</dbReference>
<dbReference type="InterPro" id="IPR036736">
    <property type="entry name" value="ACP-like_sf"/>
</dbReference>
<reference evidence="6 7" key="1">
    <citation type="submission" date="2022-06" db="EMBL/GenBank/DDBJ databases">
        <title>Genomic Encyclopedia of Archaeal and Bacterial Type Strains, Phase II (KMG-II): from individual species to whole genera.</title>
        <authorList>
            <person name="Goeker M."/>
        </authorList>
    </citation>
    <scope>NUCLEOTIDE SEQUENCE [LARGE SCALE GENOMIC DNA]</scope>
    <source>
        <strain evidence="6 7">DSM 40477</strain>
    </source>
</reference>
<keyword evidence="4" id="KW-0436">Ligase</keyword>
<dbReference type="Proteomes" id="UP001205311">
    <property type="component" value="Unassembled WGS sequence"/>
</dbReference>
<gene>
    <name evidence="6" type="ORF">LX15_004921</name>
</gene>
<sequence>MPLPSDARWPLSAAQAGIWSGQRLDQDSPVYNAAEYVEIHGPVDHRVFEAAVRVAVAEAEALHVRFDADAEGPWQTPGPVPDWDFPVVDLSGEPDPASAAEAWMRADLARAVDLTRGPLFAQALLRMAPDRFRWYQRVHHIALDGFGHSLLARRVAEVYTALATGAPVPPSGFGSLSSVVAEDVEYRASEQFQRDRDFWSERFADRPEVVGFTERVAPMSSWALRSGTTIGKSTMDAVGAVARLGRTTWPEVLLAVVAGHLARATGAGEVVLGLPVMGRMGSAALRVPCMAMNIVPLRVPVAPDASLLDLVRAVSSELRRIRPHQRYRYEDLKRDLRLIGGDRRLFGPVVNIMPFDYDLRFAGHRGTAHNVSAGPVEDLSIAVHHRCDGSGPQVEFDANPALYTEDDLAAHQRTFLALLDALTARPDTPLSDVDIPLAGPADGAAVSVLDGGPLPATPTDVTDLIGRWAERRPDAVAVEHGDTRVTYGELVGRARGLAARLVASGAGPDLPVAVMLPRGVDAVVAFLGVLFAGAGYLPLDPHGPRNRASTVLADAGPRLLVTTADHAASVPEDAACQVVLLDGRSADRPGDADALPTPASEWPAYVIYTSGSTGQPNGVVVSRGALAHFVAGASHRYGVRGDDRVLQFAPLHFDASVEEIYLTLCAGATLVVRTEEMLESVPDFLTACAERAVTVLDLPTAFWHEVAYSVSTGAATVPPSVRAVIIGGEAALPERVARWRASVAPEVQLLNTYGPTEATVVATVATLSGHGPVGEEVPIGRPLPGVVAAVVGRHGRPVALGETGELCLLGGGLATGYLGRPELDDTRFAALAALPGRPRAYRTGDLVRCRPGGDLVFVGRVDDEFKISGHRVDPTEVETVLLGHPAVREAAVVGHVLPGGVKRLSAHVVLAEGADGDAPTPAELRAHLRASLPAAVVPSAVAVVDRLPRTSSGKIDRKALRARGFPAENDTAADATNATNASVAVASGTERVVLRVWREVLGVPGLSLQDDFFELGGQSLQAIQVANRLGVELGQPVPVATLFRHPTVAALAEALDQERGLVGDGGGLPPLAVGDAVLGEDVVPSTVTPVRVTRPRQVLLTGATGFVGAHLLHELLTQTDARVVCLVRAEDAASAERRVRAALTRQHLPLTDVADRVVALPADLTRPWLGLDAERFAELAEECDAIYHNAAVVSVVREYRSLRAANVLGTREILRLAAAGRPVPVHHVSTLAVGPPEGVSPEVPEAFVPAHPGLADGYQQSKWVAERLMEQAAHRGLPVTVYRLGRVVGAPGTGLVNEQDLVWRLLLPGIRAGALPVLDVAETWTPVDFVARALVRLSLTGTPEPGRVFNVAPVPPVRLTDLAGWVRDYGYAVDELDVPTWCARVAEGADAENLATMVFFDLRADGGGSAPAFRLGPVRSDDLRHALAGTGIECPVADRALLHRYLDHCVGAGLLPAPDPSRV</sequence>
<dbReference type="Pfam" id="PF13193">
    <property type="entry name" value="AMP-binding_C"/>
    <property type="match status" value="1"/>
</dbReference>
<dbReference type="InterPro" id="IPR010080">
    <property type="entry name" value="Thioester_reductase-like_dom"/>
</dbReference>
<dbReference type="SUPFAM" id="SSF47336">
    <property type="entry name" value="ACP-like"/>
    <property type="match status" value="1"/>
</dbReference>
<dbReference type="Gene3D" id="2.30.38.10">
    <property type="entry name" value="Luciferase, Domain 3"/>
    <property type="match status" value="1"/>
</dbReference>
<comment type="cofactor">
    <cofactor evidence="1">
        <name>pantetheine 4'-phosphate</name>
        <dbReference type="ChEBI" id="CHEBI:47942"/>
    </cofactor>
</comment>
<accession>A0ABT1I0Q5</accession>
<dbReference type="Gene3D" id="3.40.50.720">
    <property type="entry name" value="NAD(P)-binding Rossmann-like Domain"/>
    <property type="match status" value="1"/>
</dbReference>
<dbReference type="InterPro" id="IPR025110">
    <property type="entry name" value="AMP-bd_C"/>
</dbReference>
<evidence type="ECO:0000313" key="6">
    <source>
        <dbReference type="EMBL" id="MCP2261200.1"/>
    </source>
</evidence>
<dbReference type="Gene3D" id="3.40.50.980">
    <property type="match status" value="2"/>
</dbReference>
<dbReference type="Pfam" id="PF00668">
    <property type="entry name" value="Condensation"/>
    <property type="match status" value="1"/>
</dbReference>
<protein>
    <submittedName>
        <fullName evidence="6">Nonribosomal peptide synthetase MxcG</fullName>
    </submittedName>
</protein>
<keyword evidence="2" id="KW-0596">Phosphopantetheine</keyword>
<evidence type="ECO:0000313" key="7">
    <source>
        <dbReference type="Proteomes" id="UP001205311"/>
    </source>
</evidence>
<dbReference type="InterPro" id="IPR001242">
    <property type="entry name" value="Condensation_dom"/>
</dbReference>
<dbReference type="SUPFAM" id="SSF51735">
    <property type="entry name" value="NAD(P)-binding Rossmann-fold domains"/>
    <property type="match status" value="1"/>
</dbReference>
<comment type="caution">
    <text evidence="6">The sequence shown here is derived from an EMBL/GenBank/DDBJ whole genome shotgun (WGS) entry which is preliminary data.</text>
</comment>
<dbReference type="EMBL" id="JAMTCP010000037">
    <property type="protein sequence ID" value="MCP2261200.1"/>
    <property type="molecule type" value="Genomic_DNA"/>
</dbReference>
<evidence type="ECO:0000256" key="3">
    <source>
        <dbReference type="ARBA" id="ARBA00022553"/>
    </source>
</evidence>
<dbReference type="Gene3D" id="1.10.1200.10">
    <property type="entry name" value="ACP-like"/>
    <property type="match status" value="1"/>
</dbReference>
<dbReference type="Gene3D" id="3.30.300.30">
    <property type="match status" value="1"/>
</dbReference>
<dbReference type="PANTHER" id="PTHR44845:SF6">
    <property type="entry name" value="BETA-ALANINE-ACTIVATING ENZYME"/>
    <property type="match status" value="1"/>
</dbReference>
<dbReference type="NCBIfam" id="TIGR01746">
    <property type="entry name" value="Thioester-redct"/>
    <property type="match status" value="1"/>
</dbReference>
<dbReference type="Gene3D" id="3.30.559.30">
    <property type="entry name" value="Nonribosomal peptide synthetase, condensation domain"/>
    <property type="match status" value="1"/>
</dbReference>
<organism evidence="6 7">
    <name type="scientific">Streptoalloteichus tenebrarius (strain ATCC 17920 / DSM 40477 / JCM 4838 / CBS 697.72 / NBRC 16177 / NCIMB 11028 / NRRL B-12390 / A12253. 1 / ISP 5477)</name>
    <name type="common">Streptomyces tenebrarius</name>
    <dbReference type="NCBI Taxonomy" id="1933"/>
    <lineage>
        <taxon>Bacteria</taxon>
        <taxon>Bacillati</taxon>
        <taxon>Actinomycetota</taxon>
        <taxon>Actinomycetes</taxon>
        <taxon>Pseudonocardiales</taxon>
        <taxon>Pseudonocardiaceae</taxon>
        <taxon>Streptoalloteichus</taxon>
    </lineage>
</organism>
<dbReference type="InterPro" id="IPR020806">
    <property type="entry name" value="PKS_PP-bd"/>
</dbReference>
<dbReference type="NCBIfam" id="TIGR01733">
    <property type="entry name" value="AA-adenyl-dom"/>
    <property type="match status" value="1"/>
</dbReference>
<dbReference type="InterPro" id="IPR036291">
    <property type="entry name" value="NAD(P)-bd_dom_sf"/>
</dbReference>
<dbReference type="InterPro" id="IPR009081">
    <property type="entry name" value="PP-bd_ACP"/>
</dbReference>
<dbReference type="PROSITE" id="PS50075">
    <property type="entry name" value="CARRIER"/>
    <property type="match status" value="1"/>
</dbReference>
<keyword evidence="3" id="KW-0597">Phosphoprotein</keyword>
<evidence type="ECO:0000259" key="5">
    <source>
        <dbReference type="PROSITE" id="PS50075"/>
    </source>
</evidence>
<dbReference type="InterPro" id="IPR010071">
    <property type="entry name" value="AA_adenyl_dom"/>
</dbReference>
<dbReference type="PANTHER" id="PTHR44845">
    <property type="entry name" value="CARRIER DOMAIN-CONTAINING PROTEIN"/>
    <property type="match status" value="1"/>
</dbReference>
<dbReference type="InterPro" id="IPR023213">
    <property type="entry name" value="CAT-like_dom_sf"/>
</dbReference>
<dbReference type="SUPFAM" id="SSF52777">
    <property type="entry name" value="CoA-dependent acyltransferases"/>
    <property type="match status" value="2"/>
</dbReference>
<dbReference type="SUPFAM" id="SSF56801">
    <property type="entry name" value="Acetyl-CoA synthetase-like"/>
    <property type="match status" value="1"/>
</dbReference>